<dbReference type="PANTHER" id="PTHR42760:SF133">
    <property type="entry name" value="3-OXOACYL-[ACYL-CARRIER-PROTEIN] REDUCTASE"/>
    <property type="match status" value="1"/>
</dbReference>
<dbReference type="Proteomes" id="UP000193467">
    <property type="component" value="Unassembled WGS sequence"/>
</dbReference>
<dbReference type="STRING" id="106004.A0A1Y2C8A0"/>
<feature type="region of interest" description="Disordered" evidence="4">
    <location>
        <begin position="1"/>
        <end position="23"/>
    </location>
</feature>
<dbReference type="FunFam" id="3.40.50.720:FF:000084">
    <property type="entry name" value="Short-chain dehydrogenase reductase"/>
    <property type="match status" value="1"/>
</dbReference>
<sequence length="284" mass="30300">MNFFSNSATTEESEKVPEAAPSDPLRPLAGRAIVVTGASSGIGRAVALHLASLGCRLALTDQDQEGGREVCQEIRDAHKTDVVFAVLDVTNHEAVGKLLRTFLKSYKRLDGLVNCAGINLPAPLQHETPMDLFNTTLDVNVKGSFSFCQFLIQGILSPNNQNDPPHAGYSIVNIGSIASLTGLAGSSAYCASKHAVVGFSKAMAKEYARRHIRVNVVAPGAIDTPLLHNLWEKNEASNEELLDPVPMRRMGDPKEVAKVVAFLLGPDASYITGAVIPVDGGWTA</sequence>
<dbReference type="GO" id="GO:0016616">
    <property type="term" value="F:oxidoreductase activity, acting on the CH-OH group of donors, NAD or NADP as acceptor"/>
    <property type="evidence" value="ECO:0007669"/>
    <property type="project" value="TreeGrafter"/>
</dbReference>
<dbReference type="SMART" id="SM00822">
    <property type="entry name" value="PKS_KR"/>
    <property type="match status" value="1"/>
</dbReference>
<comment type="caution">
    <text evidence="6">The sequence shown here is derived from an EMBL/GenBank/DDBJ whole genome shotgun (WGS) entry which is preliminary data.</text>
</comment>
<keyword evidence="2" id="KW-0521">NADP</keyword>
<dbReference type="Gene3D" id="3.40.50.720">
    <property type="entry name" value="NAD(P)-binding Rossmann-like Domain"/>
    <property type="match status" value="1"/>
</dbReference>
<dbReference type="InterPro" id="IPR036291">
    <property type="entry name" value="NAD(P)-bd_dom_sf"/>
</dbReference>
<protein>
    <submittedName>
        <fullName evidence="6">3-oxoacyl-reductase</fullName>
    </submittedName>
</protein>
<dbReference type="CDD" id="cd05233">
    <property type="entry name" value="SDR_c"/>
    <property type="match status" value="1"/>
</dbReference>
<evidence type="ECO:0000313" key="6">
    <source>
        <dbReference type="EMBL" id="ORY43260.1"/>
    </source>
</evidence>
<evidence type="ECO:0000256" key="2">
    <source>
        <dbReference type="ARBA" id="ARBA00022857"/>
    </source>
</evidence>
<dbReference type="InterPro" id="IPR057326">
    <property type="entry name" value="KR_dom"/>
</dbReference>
<evidence type="ECO:0000256" key="3">
    <source>
        <dbReference type="ARBA" id="ARBA00023002"/>
    </source>
</evidence>
<reference evidence="6 7" key="1">
    <citation type="submission" date="2016-07" db="EMBL/GenBank/DDBJ databases">
        <title>Pervasive Adenine N6-methylation of Active Genes in Fungi.</title>
        <authorList>
            <consortium name="DOE Joint Genome Institute"/>
            <person name="Mondo S.J."/>
            <person name="Dannebaum R.O."/>
            <person name="Kuo R.C."/>
            <person name="Labutti K."/>
            <person name="Haridas S."/>
            <person name="Kuo A."/>
            <person name="Salamov A."/>
            <person name="Ahrendt S.R."/>
            <person name="Lipzen A."/>
            <person name="Sullivan W."/>
            <person name="Andreopoulos W.B."/>
            <person name="Clum A."/>
            <person name="Lindquist E."/>
            <person name="Daum C."/>
            <person name="Ramamoorthy G.K."/>
            <person name="Gryganskyi A."/>
            <person name="Culley D."/>
            <person name="Magnuson J.K."/>
            <person name="James T.Y."/>
            <person name="O'Malley M.A."/>
            <person name="Stajich J.E."/>
            <person name="Spatafora J.W."/>
            <person name="Visel A."/>
            <person name="Grigoriev I.V."/>
        </authorList>
    </citation>
    <scope>NUCLEOTIDE SEQUENCE [LARGE SCALE GENOMIC DNA]</scope>
    <source>
        <strain evidence="6 7">62-1032</strain>
    </source>
</reference>
<accession>A0A1Y2C8A0</accession>
<dbReference type="SUPFAM" id="SSF51735">
    <property type="entry name" value="NAD(P)-binding Rossmann-fold domains"/>
    <property type="match status" value="1"/>
</dbReference>
<dbReference type="PRINTS" id="PR00081">
    <property type="entry name" value="GDHRDH"/>
</dbReference>
<dbReference type="OrthoDB" id="498125at2759"/>
<comment type="similarity">
    <text evidence="1">Belongs to the short-chain dehydrogenases/reductases (SDR) family.</text>
</comment>
<keyword evidence="3" id="KW-0560">Oxidoreductase</keyword>
<evidence type="ECO:0000256" key="4">
    <source>
        <dbReference type="SAM" id="MobiDB-lite"/>
    </source>
</evidence>
<evidence type="ECO:0000259" key="5">
    <source>
        <dbReference type="SMART" id="SM00822"/>
    </source>
</evidence>
<dbReference type="PANTHER" id="PTHR42760">
    <property type="entry name" value="SHORT-CHAIN DEHYDROGENASES/REDUCTASES FAMILY MEMBER"/>
    <property type="match status" value="1"/>
</dbReference>
<feature type="domain" description="Ketoreductase" evidence="5">
    <location>
        <begin position="31"/>
        <end position="228"/>
    </location>
</feature>
<evidence type="ECO:0000256" key="1">
    <source>
        <dbReference type="ARBA" id="ARBA00006484"/>
    </source>
</evidence>
<dbReference type="PRINTS" id="PR00080">
    <property type="entry name" value="SDRFAMILY"/>
</dbReference>
<gene>
    <name evidence="6" type="ORF">BCR35DRAFT_285431</name>
</gene>
<dbReference type="AlphaFoldDB" id="A0A1Y2C8A0"/>
<proteinExistence type="inferred from homology"/>
<name>A0A1Y2C8A0_9BASI</name>
<evidence type="ECO:0000313" key="7">
    <source>
        <dbReference type="Proteomes" id="UP000193467"/>
    </source>
</evidence>
<organism evidence="6 7">
    <name type="scientific">Leucosporidium creatinivorum</name>
    <dbReference type="NCBI Taxonomy" id="106004"/>
    <lineage>
        <taxon>Eukaryota</taxon>
        <taxon>Fungi</taxon>
        <taxon>Dikarya</taxon>
        <taxon>Basidiomycota</taxon>
        <taxon>Pucciniomycotina</taxon>
        <taxon>Microbotryomycetes</taxon>
        <taxon>Leucosporidiales</taxon>
        <taxon>Leucosporidium</taxon>
    </lineage>
</organism>
<dbReference type="InterPro" id="IPR002347">
    <property type="entry name" value="SDR_fam"/>
</dbReference>
<dbReference type="InParanoid" id="A0A1Y2C8A0"/>
<dbReference type="Pfam" id="PF13561">
    <property type="entry name" value="adh_short_C2"/>
    <property type="match status" value="1"/>
</dbReference>
<keyword evidence="7" id="KW-1185">Reference proteome</keyword>
<dbReference type="EMBL" id="MCGR01000129">
    <property type="protein sequence ID" value="ORY43260.1"/>
    <property type="molecule type" value="Genomic_DNA"/>
</dbReference>
<dbReference type="PROSITE" id="PS00061">
    <property type="entry name" value="ADH_SHORT"/>
    <property type="match status" value="1"/>
</dbReference>
<feature type="compositionally biased region" description="Polar residues" evidence="4">
    <location>
        <begin position="1"/>
        <end position="10"/>
    </location>
</feature>
<dbReference type="InterPro" id="IPR020904">
    <property type="entry name" value="Sc_DH/Rdtase_CS"/>
</dbReference>